<evidence type="ECO:0000313" key="1">
    <source>
        <dbReference type="EMBL" id="EMY61307.1"/>
    </source>
</evidence>
<dbReference type="EMBL" id="AOGW02000010">
    <property type="protein sequence ID" value="EMY61307.1"/>
    <property type="molecule type" value="Genomic_DNA"/>
</dbReference>
<dbReference type="OrthoDB" id="338098at2"/>
<keyword evidence="2" id="KW-1185">Reference proteome</keyword>
<keyword evidence="1" id="KW-0449">Lipoprotein</keyword>
<dbReference type="NCBIfam" id="NF047473">
    <property type="entry name" value="lipo_LIC11755"/>
    <property type="match status" value="1"/>
</dbReference>
<evidence type="ECO:0000313" key="2">
    <source>
        <dbReference type="Proteomes" id="UP000012371"/>
    </source>
</evidence>
<gene>
    <name evidence="1" type="ORF">LEP1GSC203_1192</name>
</gene>
<accession>N1VX21</accession>
<name>N1VX21_9LEPT</name>
<organism evidence="1 2">
    <name type="scientific">Leptospira terpstrae serovar Hualin str. LT 11-33 = ATCC 700639</name>
    <dbReference type="NCBI Taxonomy" id="1257025"/>
    <lineage>
        <taxon>Bacteria</taxon>
        <taxon>Pseudomonadati</taxon>
        <taxon>Spirochaetota</taxon>
        <taxon>Spirochaetia</taxon>
        <taxon>Leptospirales</taxon>
        <taxon>Leptospiraceae</taxon>
        <taxon>Leptospira</taxon>
    </lineage>
</organism>
<dbReference type="RefSeq" id="WP_002973975.1">
    <property type="nucleotide sequence ID" value="NZ_AOGW02000010.1"/>
</dbReference>
<comment type="caution">
    <text evidence="1">The sequence shown here is derived from an EMBL/GenBank/DDBJ whole genome shotgun (WGS) entry which is preliminary data.</text>
</comment>
<reference evidence="1" key="1">
    <citation type="submission" date="2013-03" db="EMBL/GenBank/DDBJ databases">
        <authorList>
            <person name="Harkins D.M."/>
            <person name="Durkin A.S."/>
            <person name="Brinkac L.M."/>
            <person name="Haft D.H."/>
            <person name="Selengut J.D."/>
            <person name="Sanka R."/>
            <person name="DePew J."/>
            <person name="Purushe J."/>
            <person name="Hartskeerl R.A."/>
            <person name="Ahmed A."/>
            <person name="van der Linden H."/>
            <person name="Goris M.G.A."/>
            <person name="Vinetz J.M."/>
            <person name="Sutton G.G."/>
            <person name="Nierman W.C."/>
            <person name="Fouts D.E."/>
        </authorList>
    </citation>
    <scope>NUCLEOTIDE SEQUENCE [LARGE SCALE GENOMIC DNA]</scope>
    <source>
        <strain evidence="1">LT 11-33</strain>
    </source>
</reference>
<dbReference type="STRING" id="1257025.LEP1GSC203_1192"/>
<sequence>MRKVTLVFLLFLFGSCQNKENPPFILFGDSYSETPKLEFQYGIKEDVGDLLENTNYTSYDSGILCIHSLPISLYRQELGGKFRICWKTDEAVLEKWKEGFSLLGIEKTEYPSWNLRGKDWTAFFTEYGKWKKESDQVGSLLEWDSQIWSTGLVTYQTFALPHPIFLQRTKEVCEVVFPSQILDGSPNKQSLLSMELPCPDLGEVAEKIVSQNEEWLRQCEPTGPAVSEVFRHSESSYQRFLEWENPKDSVICPNTQSLDWEKDGKTSSFHSDLFWKRTRVILPGATLLFSDNEKFNAIPIPKDFLFDLGTQTIVRWGNSEYQDTEFVFRQGNEFFSNQSNPVSCRDQFQFWKTKDLFCGNPGLPNRMERKLKEDSLPGCQSEQIQITEFYPGNHFDSEMPLPAYFEFQNTGKPCDGSSLHWIYENTVYPLSATEWILDSGSSFLITRKLWSGWDLLEKEKPFSIPKVVFQIPSFVWEERKGKGRNEYQSNPLLYHLLRLQNQNRFSVVVHSGNEYPHGRTDASTGLLSYGFQLSPGSVNKSFVEILPAEVLEYNPNQSPFLDFGFTEVLEGIVSFERENGNRYQFWKPNGIRIQTLATYPSLCNGENFYQLPDEFFSETFRSLRYLGRQSGEPVSLFFDPKLVKERTLGGTRSLHPEPNPILFSRSLFSSPLCFGDFRSPGSTKNRSLEVEKLPSVFTYLTNLPFGNQTEVRLGNGSRTIALSLQTQEPNIYKAIYENSLPFFPGEQLYSYFSDPALLAPKSFLEQKGPIQIEAVFPNPQQSQNEWIYLCNRTNSPEDLSSYLVEDEGNTDELVAFQTRFPSLTPNGRDGQRFQYNTTLLNPGACAWIVDPDGKDWFFPIFQSESDLLLTVRSTQTIGNGISSGESIQLRKKQGLGSILISSMGHKESHSSFRIPVATGEFLWLKLGTSGMSSLDYEIFREEL</sequence>
<dbReference type="Proteomes" id="UP000012371">
    <property type="component" value="Unassembled WGS sequence"/>
</dbReference>
<dbReference type="AlphaFoldDB" id="N1VX21"/>
<proteinExistence type="predicted"/>
<protein>
    <submittedName>
        <fullName evidence="1">Lipoprotein</fullName>
    </submittedName>
</protein>
<dbReference type="PROSITE" id="PS51257">
    <property type="entry name" value="PROKAR_LIPOPROTEIN"/>
    <property type="match status" value="1"/>
</dbReference>